<evidence type="ECO:0000313" key="2">
    <source>
        <dbReference type="Proteomes" id="UP000821853"/>
    </source>
</evidence>
<proteinExistence type="predicted"/>
<protein>
    <submittedName>
        <fullName evidence="1">Uncharacterized protein</fullName>
    </submittedName>
</protein>
<dbReference type="EMBL" id="JABSTR010000005">
    <property type="protein sequence ID" value="KAH9371747.1"/>
    <property type="molecule type" value="Genomic_DNA"/>
</dbReference>
<dbReference type="VEuPathDB" id="VectorBase:HLOH_050762"/>
<comment type="caution">
    <text evidence="1">The sequence shown here is derived from an EMBL/GenBank/DDBJ whole genome shotgun (WGS) entry which is preliminary data.</text>
</comment>
<sequence length="200" mass="22612">MASTRVDPDSLGIAHIFGDPGKEDAFLGGLGLLLKCTAVRPPRREGEPGRPSHSEYWELCNELKFNPSQPNCHGKVVTYNRKSANWCRPAFRCTQCRKQLSQLNEREVLRGGNGEGSFLAFKDRLGRSNVKLSRKEVIWLAFCLTKDFSAKQTKVLIARHFRLSKELLTDWRNILREVVQNELTARPSIGGPGEFVEVDE</sequence>
<organism evidence="1 2">
    <name type="scientific">Haemaphysalis longicornis</name>
    <name type="common">Bush tick</name>
    <dbReference type="NCBI Taxonomy" id="44386"/>
    <lineage>
        <taxon>Eukaryota</taxon>
        <taxon>Metazoa</taxon>
        <taxon>Ecdysozoa</taxon>
        <taxon>Arthropoda</taxon>
        <taxon>Chelicerata</taxon>
        <taxon>Arachnida</taxon>
        <taxon>Acari</taxon>
        <taxon>Parasitiformes</taxon>
        <taxon>Ixodida</taxon>
        <taxon>Ixodoidea</taxon>
        <taxon>Ixodidae</taxon>
        <taxon>Haemaphysalinae</taxon>
        <taxon>Haemaphysalis</taxon>
    </lineage>
</organism>
<dbReference type="AlphaFoldDB" id="A0A9J6G976"/>
<evidence type="ECO:0000313" key="1">
    <source>
        <dbReference type="EMBL" id="KAH9371747.1"/>
    </source>
</evidence>
<dbReference type="OMA" id="SEYWELC"/>
<accession>A0A9J6G976</accession>
<name>A0A9J6G976_HAELO</name>
<gene>
    <name evidence="1" type="ORF">HPB48_021036</name>
</gene>
<keyword evidence="2" id="KW-1185">Reference proteome</keyword>
<reference evidence="1 2" key="1">
    <citation type="journal article" date="2020" name="Cell">
        <title>Large-Scale Comparative Analyses of Tick Genomes Elucidate Their Genetic Diversity and Vector Capacities.</title>
        <authorList>
            <consortium name="Tick Genome and Microbiome Consortium (TIGMIC)"/>
            <person name="Jia N."/>
            <person name="Wang J."/>
            <person name="Shi W."/>
            <person name="Du L."/>
            <person name="Sun Y."/>
            <person name="Zhan W."/>
            <person name="Jiang J.F."/>
            <person name="Wang Q."/>
            <person name="Zhang B."/>
            <person name="Ji P."/>
            <person name="Bell-Sakyi L."/>
            <person name="Cui X.M."/>
            <person name="Yuan T.T."/>
            <person name="Jiang B.G."/>
            <person name="Yang W.F."/>
            <person name="Lam T.T."/>
            <person name="Chang Q.C."/>
            <person name="Ding S.J."/>
            <person name="Wang X.J."/>
            <person name="Zhu J.G."/>
            <person name="Ruan X.D."/>
            <person name="Zhao L."/>
            <person name="Wei J.T."/>
            <person name="Ye R.Z."/>
            <person name="Que T.C."/>
            <person name="Du C.H."/>
            <person name="Zhou Y.H."/>
            <person name="Cheng J.X."/>
            <person name="Dai P.F."/>
            <person name="Guo W.B."/>
            <person name="Han X.H."/>
            <person name="Huang E.J."/>
            <person name="Li L.F."/>
            <person name="Wei W."/>
            <person name="Gao Y.C."/>
            <person name="Liu J.Z."/>
            <person name="Shao H.Z."/>
            <person name="Wang X."/>
            <person name="Wang C.C."/>
            <person name="Yang T.C."/>
            <person name="Huo Q.B."/>
            <person name="Li W."/>
            <person name="Chen H.Y."/>
            <person name="Chen S.E."/>
            <person name="Zhou L.G."/>
            <person name="Ni X.B."/>
            <person name="Tian J.H."/>
            <person name="Sheng Y."/>
            <person name="Liu T."/>
            <person name="Pan Y.S."/>
            <person name="Xia L.Y."/>
            <person name="Li J."/>
            <person name="Zhao F."/>
            <person name="Cao W.C."/>
        </authorList>
    </citation>
    <scope>NUCLEOTIDE SEQUENCE [LARGE SCALE GENOMIC DNA]</scope>
    <source>
        <strain evidence="1">HaeL-2018</strain>
    </source>
</reference>
<dbReference type="Proteomes" id="UP000821853">
    <property type="component" value="Chromosome 3"/>
</dbReference>